<dbReference type="InterPro" id="IPR005150">
    <property type="entry name" value="Cellulose_synth"/>
</dbReference>
<keyword evidence="14" id="KW-1185">Reference proteome</keyword>
<feature type="binding site" evidence="9">
    <location>
        <position position="140"/>
    </location>
    <ligand>
        <name>UDP-alpha-D-glucose</name>
        <dbReference type="ChEBI" id="CHEBI:58885"/>
    </ligand>
</feature>
<feature type="active site" evidence="8">
    <location>
        <position position="444"/>
    </location>
</feature>
<proteinExistence type="predicted"/>
<evidence type="ECO:0000256" key="1">
    <source>
        <dbReference type="ARBA" id="ARBA00004127"/>
    </source>
</evidence>
<feature type="transmembrane region" description="Helical" evidence="11">
    <location>
        <begin position="52"/>
        <end position="70"/>
    </location>
</feature>
<organism evidence="13 14">
    <name type="scientific">Musa acuminata subsp. malaccensis</name>
    <name type="common">Wild banana</name>
    <name type="synonym">Musa malaccensis</name>
    <dbReference type="NCBI Taxonomy" id="214687"/>
    <lineage>
        <taxon>Eukaryota</taxon>
        <taxon>Viridiplantae</taxon>
        <taxon>Streptophyta</taxon>
        <taxon>Embryophyta</taxon>
        <taxon>Tracheophyta</taxon>
        <taxon>Spermatophyta</taxon>
        <taxon>Magnoliopsida</taxon>
        <taxon>Liliopsida</taxon>
        <taxon>Zingiberales</taxon>
        <taxon>Musaceae</taxon>
        <taxon>Musa</taxon>
    </lineage>
</organism>
<name>A0A804IP75_MUSAM</name>
<keyword evidence="4 11" id="KW-0812">Transmembrane</keyword>
<keyword evidence="6 11" id="KW-0472">Membrane</keyword>
<dbReference type="SUPFAM" id="SSF53448">
    <property type="entry name" value="Nucleotide-diphospho-sugar transferases"/>
    <property type="match status" value="1"/>
</dbReference>
<evidence type="ECO:0000256" key="3">
    <source>
        <dbReference type="ARBA" id="ARBA00022679"/>
    </source>
</evidence>
<dbReference type="OMA" id="FSQWDSH"/>
<dbReference type="Proteomes" id="UP000012960">
    <property type="component" value="Unplaced"/>
</dbReference>
<dbReference type="GO" id="GO:0009833">
    <property type="term" value="P:plant-type primary cell wall biogenesis"/>
    <property type="evidence" value="ECO:0000318"/>
    <property type="project" value="GO_Central"/>
</dbReference>
<evidence type="ECO:0000256" key="2">
    <source>
        <dbReference type="ARBA" id="ARBA00022676"/>
    </source>
</evidence>
<evidence type="ECO:0000256" key="8">
    <source>
        <dbReference type="PIRSR" id="PIRSR605150-1"/>
    </source>
</evidence>
<sequence>MGGEGEGRLFETRVRRGRTWYKLYAASVCGGVCLTWVYRATNIPEIGEKGRWAWMGMLVAELCFGFYWVLTQSFRWCPIYHRTFKERLSQKYGNELPPVDIFVCTADPTIEPPVLVMNTVLSVMAYDYPPEKLSIYVSDDGASELTFYALLEATDFVRHWISFCKRFNVEPRSPAAYFSSPEQHDLRYASELDRIKEMYYAMENRIKVATDFGRVASSVNKQHKGFSEWNSQITPGNHQAIVQILIDGRDQNAIDIEGNTLPTLVYLSREKRPRYPHNFKAGALNALIRVSSEISNSPVILNVDCDMYSNGSESVKNAMCFFLDEESGQQIGYVQFPQNFNNLDKNNIYGDYISIVNEVEMPGLGDSIYLGTGCFHRRESLCGCKYSEHRRMLRDMCNQVKMRKPEESTSFLEERAKDLASCTYEQNTNWGKDIGIKYGCLVEDVVTGLSIQMNGWRSIYYNPSRKGFLGISPTTLSQLLVQHKRWSEGLFQTFLSKYCPFLYGYGKIELRLQMSYATYMLWAPMSLPTLYYVIIPSLCLLKGIPLYPRISSSWFPVFVYVIIGTQAYSLGEALWCQQSFRSWWNMQRMRLMRRTCSYFFSLLDTTMQSLGLGKSSFDITAKIADHEALERLKKGVMEFGSSSPMFSVLAAIAMLNLLCLVASVIMAVVREGFKDQMALQFLLCGMLVMLNLPIYHGMFLRKDRGRLPTFLALESCLIAALACLLSLY</sequence>
<keyword evidence="2" id="KW-0328">Glycosyltransferase</keyword>
<evidence type="ECO:0000256" key="7">
    <source>
        <dbReference type="ARBA" id="ARBA00023316"/>
    </source>
</evidence>
<gene>
    <name evidence="12" type="ORF">GSMUA_118260.1</name>
</gene>
<evidence type="ECO:0000256" key="5">
    <source>
        <dbReference type="ARBA" id="ARBA00022989"/>
    </source>
</evidence>
<evidence type="ECO:0000256" key="10">
    <source>
        <dbReference type="PIRSR" id="PIRSR605150-3"/>
    </source>
</evidence>
<dbReference type="Gene3D" id="3.90.550.10">
    <property type="entry name" value="Spore Coat Polysaccharide Biosynthesis Protein SpsA, Chain A"/>
    <property type="match status" value="2"/>
</dbReference>
<evidence type="ECO:0000256" key="11">
    <source>
        <dbReference type="SAM" id="Phobius"/>
    </source>
</evidence>
<feature type="transmembrane region" description="Helical" evidence="11">
    <location>
        <begin position="710"/>
        <end position="727"/>
    </location>
</feature>
<dbReference type="GO" id="GO:0071555">
    <property type="term" value="P:cell wall organization"/>
    <property type="evidence" value="ECO:0007669"/>
    <property type="project" value="UniProtKB-KW"/>
</dbReference>
<evidence type="ECO:0000313" key="12">
    <source>
        <dbReference type="EMBL" id="CAG1842031.1"/>
    </source>
</evidence>
<evidence type="ECO:0000256" key="9">
    <source>
        <dbReference type="PIRSR" id="PIRSR605150-2"/>
    </source>
</evidence>
<dbReference type="GO" id="GO:0005886">
    <property type="term" value="C:plasma membrane"/>
    <property type="evidence" value="ECO:0000318"/>
    <property type="project" value="GO_Central"/>
</dbReference>
<dbReference type="OrthoDB" id="72851at2759"/>
<evidence type="ECO:0000256" key="4">
    <source>
        <dbReference type="ARBA" id="ARBA00022692"/>
    </source>
</evidence>
<dbReference type="Gramene" id="Ma04_t13090.1">
    <property type="protein sequence ID" value="Ma04_p13090.1"/>
    <property type="gene ID" value="Ma04_g13090"/>
</dbReference>
<accession>A0A804IP75</accession>
<dbReference type="GO" id="GO:0016760">
    <property type="term" value="F:cellulose synthase (UDP-forming) activity"/>
    <property type="evidence" value="ECO:0007669"/>
    <property type="project" value="InterPro"/>
</dbReference>
<dbReference type="AlphaFoldDB" id="A0A804IP75"/>
<feature type="transmembrane region" description="Helical" evidence="11">
    <location>
        <begin position="596"/>
        <end position="613"/>
    </location>
</feature>
<keyword evidence="3" id="KW-0808">Transferase</keyword>
<reference evidence="13" key="2">
    <citation type="submission" date="2021-05" db="UniProtKB">
        <authorList>
            <consortium name="EnsemblPlants"/>
        </authorList>
    </citation>
    <scope>IDENTIFICATION</scope>
    <source>
        <strain evidence="13">subsp. malaccensis</strain>
    </source>
</reference>
<feature type="transmembrane region" description="Helical" evidence="11">
    <location>
        <begin position="516"/>
        <end position="534"/>
    </location>
</feature>
<evidence type="ECO:0000313" key="13">
    <source>
        <dbReference type="EnsemblPlants" id="Ma04_p13090.1"/>
    </source>
</evidence>
<dbReference type="PANTHER" id="PTHR13301">
    <property type="entry name" value="X-BOX TRANSCRIPTION FACTOR-RELATED"/>
    <property type="match status" value="1"/>
</dbReference>
<keyword evidence="5 11" id="KW-1133">Transmembrane helix</keyword>
<reference evidence="12" key="1">
    <citation type="submission" date="2021-03" db="EMBL/GenBank/DDBJ databases">
        <authorList>
            <consortium name="Genoscope - CEA"/>
            <person name="William W."/>
        </authorList>
    </citation>
    <scope>NUCLEOTIDE SEQUENCE</scope>
    <source>
        <strain evidence="12">Doubled-haploid Pahang</strain>
    </source>
</reference>
<feature type="transmembrane region" description="Helical" evidence="11">
    <location>
        <begin position="21"/>
        <end position="40"/>
    </location>
</feature>
<evidence type="ECO:0000313" key="14">
    <source>
        <dbReference type="Proteomes" id="UP000012960"/>
    </source>
</evidence>
<dbReference type="Pfam" id="PF03552">
    <property type="entry name" value="Cellulose_synt"/>
    <property type="match status" value="2"/>
</dbReference>
<feature type="transmembrane region" description="Helical" evidence="11">
    <location>
        <begin position="681"/>
        <end position="698"/>
    </location>
</feature>
<dbReference type="EnsemblPlants" id="Ma04_t13090.1">
    <property type="protein sequence ID" value="Ma04_p13090.1"/>
    <property type="gene ID" value="Ma04_g13090"/>
</dbReference>
<feature type="transmembrane region" description="Helical" evidence="11">
    <location>
        <begin position="645"/>
        <end position="669"/>
    </location>
</feature>
<dbReference type="GO" id="GO:0016759">
    <property type="term" value="F:cellulose synthase activity"/>
    <property type="evidence" value="ECO:0000318"/>
    <property type="project" value="GO_Central"/>
</dbReference>
<feature type="binding site" evidence="9">
    <location>
        <position position="111"/>
    </location>
    <ligand>
        <name>UDP-alpha-D-glucose</name>
        <dbReference type="ChEBI" id="CHEBI:58885"/>
    </ligand>
</feature>
<feature type="transmembrane region" description="Helical" evidence="11">
    <location>
        <begin position="554"/>
        <end position="575"/>
    </location>
</feature>
<dbReference type="InterPro" id="IPR029044">
    <property type="entry name" value="Nucleotide-diphossugar_trans"/>
</dbReference>
<keyword evidence="7" id="KW-0961">Cell wall biogenesis/degradation</keyword>
<dbReference type="EMBL" id="HG996469">
    <property type="protein sequence ID" value="CAG1842031.1"/>
    <property type="molecule type" value="Genomic_DNA"/>
</dbReference>
<evidence type="ECO:0000256" key="6">
    <source>
        <dbReference type="ARBA" id="ARBA00023136"/>
    </source>
</evidence>
<dbReference type="GO" id="GO:0012505">
    <property type="term" value="C:endomembrane system"/>
    <property type="evidence" value="ECO:0007669"/>
    <property type="project" value="UniProtKB-SubCell"/>
</dbReference>
<dbReference type="GO" id="GO:0030244">
    <property type="term" value="P:cellulose biosynthetic process"/>
    <property type="evidence" value="ECO:0000318"/>
    <property type="project" value="GO_Central"/>
</dbReference>
<comment type="subcellular location">
    <subcellularLocation>
        <location evidence="1">Endomembrane system</location>
        <topology evidence="1">Multi-pass membrane protein</topology>
    </subcellularLocation>
</comment>
<feature type="binding site" evidence="10">
    <location>
        <position position="280"/>
    </location>
    <ligand>
        <name>Mn(2+)</name>
        <dbReference type="ChEBI" id="CHEBI:29035"/>
    </ligand>
</feature>
<feature type="binding site" evidence="10">
    <location>
        <position position="304"/>
    </location>
    <ligand>
        <name>Mn(2+)</name>
        <dbReference type="ChEBI" id="CHEBI:29035"/>
    </ligand>
</feature>
<protein>
    <submittedName>
        <fullName evidence="12">(wild Malaysian banana) hypothetical protein</fullName>
    </submittedName>
</protein>
<feature type="active site" evidence="8">
    <location>
        <position position="140"/>
    </location>
</feature>
<dbReference type="InParanoid" id="A0A804IP75"/>